<dbReference type="InterPro" id="IPR055170">
    <property type="entry name" value="GFO_IDH_MocA-like_dom"/>
</dbReference>
<dbReference type="EMBL" id="JBHTJZ010000005">
    <property type="protein sequence ID" value="MFD0958505.1"/>
    <property type="molecule type" value="Genomic_DNA"/>
</dbReference>
<dbReference type="RefSeq" id="WP_377562292.1">
    <property type="nucleotide sequence ID" value="NZ_JBHTJZ010000005.1"/>
</dbReference>
<reference evidence="4" key="1">
    <citation type="journal article" date="2019" name="Int. J. Syst. Evol. Microbiol.">
        <title>The Global Catalogue of Microorganisms (GCM) 10K type strain sequencing project: providing services to taxonomists for standard genome sequencing and annotation.</title>
        <authorList>
            <consortium name="The Broad Institute Genomics Platform"/>
            <consortium name="The Broad Institute Genome Sequencing Center for Infectious Disease"/>
            <person name="Wu L."/>
            <person name="Ma J."/>
        </authorList>
    </citation>
    <scope>NUCLEOTIDE SEQUENCE [LARGE SCALE GENOMIC DNA]</scope>
    <source>
        <strain evidence="4">CCUG 59129</strain>
    </source>
</reference>
<dbReference type="Gene3D" id="3.30.360.10">
    <property type="entry name" value="Dihydrodipicolinate Reductase, domain 2"/>
    <property type="match status" value="1"/>
</dbReference>
<dbReference type="InterPro" id="IPR000683">
    <property type="entry name" value="Gfo/Idh/MocA-like_OxRdtase_N"/>
</dbReference>
<dbReference type="InterPro" id="IPR036291">
    <property type="entry name" value="NAD(P)-bd_dom_sf"/>
</dbReference>
<dbReference type="Gene3D" id="3.40.50.720">
    <property type="entry name" value="NAD(P)-binding Rossmann-like Domain"/>
    <property type="match status" value="1"/>
</dbReference>
<comment type="caution">
    <text evidence="3">The sequence shown here is derived from an EMBL/GenBank/DDBJ whole genome shotgun (WGS) entry which is preliminary data.</text>
</comment>
<keyword evidence="4" id="KW-1185">Reference proteome</keyword>
<dbReference type="PANTHER" id="PTHR43708:SF8">
    <property type="entry name" value="OXIDOREDUCTASE"/>
    <property type="match status" value="1"/>
</dbReference>
<gene>
    <name evidence="3" type="ORF">ACFQ2I_03805</name>
</gene>
<evidence type="ECO:0000259" key="1">
    <source>
        <dbReference type="Pfam" id="PF01408"/>
    </source>
</evidence>
<dbReference type="PANTHER" id="PTHR43708">
    <property type="entry name" value="CONSERVED EXPRESSED OXIDOREDUCTASE (EUROFUNG)"/>
    <property type="match status" value="1"/>
</dbReference>
<protein>
    <submittedName>
        <fullName evidence="3">Gfo/Idh/MocA family protein</fullName>
    </submittedName>
</protein>
<name>A0ABW3HLZ6_9BACL</name>
<sequence>MKEPWKVLIAGCGGMAHAWVDYVSGRVDTEIVALVDIREEAARAMAEKHSLSCPVYTNAEQAIEAVKPHIVCDVTIPSSHYGVASTAIRQGSHVFAEKPLAETLEQCQQLVAMAEQAGVTHAIMQNRRFDPYIRSLRQLISSGAIGKVGFIGADFFLGPRFGGFRDVMDSPLLLDMAIHTFDQARLISGANPVSVYCHEFNPAGSWYAGHAMAVCIFEMSDGSVFNYRGSWCAEGENTSWESSWRITGEKGTAIWDGCGVPYAEARQPAEVNGALGEMVRIEGEVSQLELTGHHGCLEEMFNALHDGRKPETHSGDNLYSMAMVFASLESARTGRKVIIADWLESKKSSPSV</sequence>
<evidence type="ECO:0000313" key="4">
    <source>
        <dbReference type="Proteomes" id="UP001596989"/>
    </source>
</evidence>
<dbReference type="Pfam" id="PF22725">
    <property type="entry name" value="GFO_IDH_MocA_C3"/>
    <property type="match status" value="1"/>
</dbReference>
<organism evidence="3 4">
    <name type="scientific">Paenibacillus chungangensis</name>
    <dbReference type="NCBI Taxonomy" id="696535"/>
    <lineage>
        <taxon>Bacteria</taxon>
        <taxon>Bacillati</taxon>
        <taxon>Bacillota</taxon>
        <taxon>Bacilli</taxon>
        <taxon>Bacillales</taxon>
        <taxon>Paenibacillaceae</taxon>
        <taxon>Paenibacillus</taxon>
    </lineage>
</organism>
<dbReference type="SUPFAM" id="SSF55347">
    <property type="entry name" value="Glyceraldehyde-3-phosphate dehydrogenase-like, C-terminal domain"/>
    <property type="match status" value="1"/>
</dbReference>
<feature type="domain" description="Gfo/Idh/MocA-like oxidoreductase N-terminal" evidence="1">
    <location>
        <begin position="6"/>
        <end position="120"/>
    </location>
</feature>
<dbReference type="SUPFAM" id="SSF51735">
    <property type="entry name" value="NAD(P)-binding Rossmann-fold domains"/>
    <property type="match status" value="1"/>
</dbReference>
<dbReference type="InterPro" id="IPR051317">
    <property type="entry name" value="Gfo/Idh/MocA_oxidoreduct"/>
</dbReference>
<dbReference type="Pfam" id="PF01408">
    <property type="entry name" value="GFO_IDH_MocA"/>
    <property type="match status" value="1"/>
</dbReference>
<accession>A0ABW3HLZ6</accession>
<dbReference type="Proteomes" id="UP001596989">
    <property type="component" value="Unassembled WGS sequence"/>
</dbReference>
<evidence type="ECO:0000313" key="3">
    <source>
        <dbReference type="EMBL" id="MFD0958505.1"/>
    </source>
</evidence>
<feature type="domain" description="GFO/IDH/MocA-like oxidoreductase" evidence="2">
    <location>
        <begin position="134"/>
        <end position="253"/>
    </location>
</feature>
<evidence type="ECO:0000259" key="2">
    <source>
        <dbReference type="Pfam" id="PF22725"/>
    </source>
</evidence>
<proteinExistence type="predicted"/>